<feature type="signal peptide" evidence="3">
    <location>
        <begin position="1"/>
        <end position="19"/>
    </location>
</feature>
<feature type="region of interest" description="Disordered" evidence="2">
    <location>
        <begin position="197"/>
        <end position="223"/>
    </location>
</feature>
<name>A0A4V1AH10_9FLAO</name>
<feature type="chain" id="PRO_5020985940" evidence="3">
    <location>
        <begin position="20"/>
        <end position="480"/>
    </location>
</feature>
<feature type="coiled-coil region" evidence="1">
    <location>
        <begin position="264"/>
        <end position="291"/>
    </location>
</feature>
<evidence type="ECO:0000256" key="1">
    <source>
        <dbReference type="SAM" id="Coils"/>
    </source>
</evidence>
<organism evidence="4 5">
    <name type="scientific">Flavobacterium nackdongense</name>
    <dbReference type="NCBI Taxonomy" id="2547394"/>
    <lineage>
        <taxon>Bacteria</taxon>
        <taxon>Pseudomonadati</taxon>
        <taxon>Bacteroidota</taxon>
        <taxon>Flavobacteriia</taxon>
        <taxon>Flavobacteriales</taxon>
        <taxon>Flavobacteriaceae</taxon>
        <taxon>Flavobacterium</taxon>
    </lineage>
</organism>
<reference evidence="5" key="1">
    <citation type="submission" date="2019-03" db="EMBL/GenBank/DDBJ databases">
        <title>Flavobacterium sp.</title>
        <authorList>
            <person name="Kim H."/>
        </authorList>
    </citation>
    <scope>NUCLEOTIDE SEQUENCE [LARGE SCALE GENOMIC DNA]</scope>
    <source>
        <strain evidence="5">GS13</strain>
    </source>
</reference>
<dbReference type="Proteomes" id="UP000291124">
    <property type="component" value="Chromosome"/>
</dbReference>
<evidence type="ECO:0000313" key="5">
    <source>
        <dbReference type="Proteomes" id="UP000291124"/>
    </source>
</evidence>
<protein>
    <submittedName>
        <fullName evidence="4">Uncharacterized protein</fullName>
    </submittedName>
</protein>
<proteinExistence type="predicted"/>
<gene>
    <name evidence="4" type="ORF">E1750_14265</name>
</gene>
<dbReference type="OrthoDB" id="1454607at2"/>
<dbReference type="RefSeq" id="WP_133277428.1">
    <property type="nucleotide sequence ID" value="NZ_CP037933.1"/>
</dbReference>
<keyword evidence="1" id="KW-0175">Coiled coil</keyword>
<dbReference type="KEGG" id="fnk:E1750_14265"/>
<evidence type="ECO:0000313" key="4">
    <source>
        <dbReference type="EMBL" id="QBN19912.1"/>
    </source>
</evidence>
<feature type="compositionally biased region" description="Low complexity" evidence="2">
    <location>
        <begin position="201"/>
        <end position="223"/>
    </location>
</feature>
<keyword evidence="5" id="KW-1185">Reference proteome</keyword>
<keyword evidence="3" id="KW-0732">Signal</keyword>
<evidence type="ECO:0000256" key="3">
    <source>
        <dbReference type="SAM" id="SignalP"/>
    </source>
</evidence>
<sequence length="480" mass="53173">MKKITLLLFLMLAQISMLGQVSFSGTLSYRTAPENSWEGIDVDIKLGIQGSTSAGGVSFLSVAYDKKVNSIKIRQREIPASQIPANVLGKLKNSMRLSGVSFDLYVNRNFVKRMTDNTTIGWAELQGLANGEGYKQAVRDEGYKLFNNGALSIKNVEIDVSYMMDSDYQTTIEKEITGGGMSAGKSQGRTSNDKVTELGLTIPSGSSSTNESSSTETTSGIPSLESQYAKLGIPANTPTYSKSELTTQLVTQGVGLVAGILTELGEERRRKEAYEAQKREEQNQIAAQIRQQKEQKIKLQTNYITSIKDVKLPLSSSNIEEDIIYYFAFSADRSALETTTPKISLCDVFPVAKYNDGTWPYTANIKKELSTVLKSADVVLNGYYKSKSEADADYLIFKQALEKLEFTITSFTYKGKAKESISTDDNWNDDTSKKTKKSTNETDDFWENSSHGVKKINKKSVTKQVKATPVKVKTDDFWNN</sequence>
<dbReference type="AlphaFoldDB" id="A0A4V1AH10"/>
<evidence type="ECO:0000256" key="2">
    <source>
        <dbReference type="SAM" id="MobiDB-lite"/>
    </source>
</evidence>
<feature type="region of interest" description="Disordered" evidence="2">
    <location>
        <begin position="420"/>
        <end position="450"/>
    </location>
</feature>
<accession>A0A4V1AH10</accession>
<dbReference type="EMBL" id="CP037933">
    <property type="protein sequence ID" value="QBN19912.1"/>
    <property type="molecule type" value="Genomic_DNA"/>
</dbReference>